<dbReference type="AlphaFoldDB" id="A0A935Q3V6"/>
<dbReference type="Pfam" id="PF09899">
    <property type="entry name" value="DUF2126"/>
    <property type="match status" value="2"/>
</dbReference>
<organism evidence="2 3">
    <name type="scientific">Candidatus Accumulibacter proximus</name>
    <dbReference type="NCBI Taxonomy" id="2954385"/>
    <lineage>
        <taxon>Bacteria</taxon>
        <taxon>Pseudomonadati</taxon>
        <taxon>Pseudomonadota</taxon>
        <taxon>Betaproteobacteria</taxon>
        <taxon>Candidatus Accumulibacter</taxon>
    </lineage>
</organism>
<protein>
    <submittedName>
        <fullName evidence="2">Transglutaminase family protein</fullName>
    </submittedName>
</protein>
<dbReference type="EMBL" id="JADJMH010000040">
    <property type="protein sequence ID" value="MBK7677757.1"/>
    <property type="molecule type" value="Genomic_DNA"/>
</dbReference>
<evidence type="ECO:0000313" key="3">
    <source>
        <dbReference type="Proteomes" id="UP000697998"/>
    </source>
</evidence>
<feature type="domain" description="DUF2126" evidence="1">
    <location>
        <begin position="16"/>
        <end position="132"/>
    </location>
</feature>
<dbReference type="Proteomes" id="UP000697998">
    <property type="component" value="Unassembled WGS sequence"/>
</dbReference>
<name>A0A935Q3V6_9PROT</name>
<proteinExistence type="predicted"/>
<accession>A0A935Q3V6</accession>
<feature type="domain" description="DUF2126" evidence="1">
    <location>
        <begin position="230"/>
        <end position="718"/>
    </location>
</feature>
<dbReference type="InterPro" id="IPR018667">
    <property type="entry name" value="DUF2126"/>
</dbReference>
<reference evidence="2 3" key="1">
    <citation type="submission" date="2020-10" db="EMBL/GenBank/DDBJ databases">
        <title>Connecting structure to function with the recovery of over 1000 high-quality activated sludge metagenome-assembled genomes encoding full-length rRNA genes using long-read sequencing.</title>
        <authorList>
            <person name="Singleton C.M."/>
            <person name="Petriglieri F."/>
            <person name="Kristensen J.M."/>
            <person name="Kirkegaard R.H."/>
            <person name="Michaelsen T.Y."/>
            <person name="Andersen M.H."/>
            <person name="Karst S.M."/>
            <person name="Dueholm M.S."/>
            <person name="Nielsen P.H."/>
            <person name="Albertsen M."/>
        </authorList>
    </citation>
    <scope>NUCLEOTIDE SEQUENCE [LARGE SCALE GENOMIC DNA]</scope>
    <source>
        <strain evidence="2">EsbW_18-Q3-R4-48_BATAC.285</strain>
    </source>
</reference>
<sequence length="740" mass="80623">MTPASTLDEEFAAAVSRHDARIAALGLSIWVGSEPTFTDPCAQSPEWLTKALGGAKEQRAEALLREFCQRLPGGLLLRSVGRQYPGEDRPRWNLGLYRRRNGEPVWPGPPDPMLAARASASLPRPSKDATRLAPADLSRWATALAAGLAARGWLVTPLAVDEPFERRLLMRTDAAAVAPDATDPRLWRNPVDARPTPASGLRDELAESGAYLFVLHLHELDGVPTARLELPMIAEVPTFLAVLETVAQASLASHLPTLLLAGYPPPVDATVEWTTVTPDPAVIEINSAPSQDAADFLRRSSEIHAAAVAQGLAPYRLYFNGTVADSGGAGQITLGGPSPTHSPFLREPRLLPRLVGFLNRHPALSYLYSHDFVGSSGQSVRADERGMDAVDELDLTLALLERSEKISPELLWHSLAPFLCDASGNSHRAEMNIEKLWNPFLAGRGRQGLVEFRALRMQHTPQRATALACLLRAIVAMLTRETSAVPLIDWGRELHERFALPFYLEQDLRAVLQELAVAGLGLDEAIEAVLLRDECRFWGQVTLPGCSLEVRRALEFWPLLGDAASPEQGGSSRLVDASTARIELRLRPADGGAWDDWQIIAAGVALPLRREGDGRGELGVFGLRYRSFVPGWGLHPALPAQAPLRLRLRHPEQATDHLVTLHEWRPDGAGYAGLPADLAAAAARRAERLTLEVLPRDPAVPVRTAPVRGLGPFCLDLRCLPDGWRRSAVDHLPPFDDSGT</sequence>
<evidence type="ECO:0000259" key="1">
    <source>
        <dbReference type="Pfam" id="PF09899"/>
    </source>
</evidence>
<evidence type="ECO:0000313" key="2">
    <source>
        <dbReference type="EMBL" id="MBK7677757.1"/>
    </source>
</evidence>
<gene>
    <name evidence="2" type="ORF">IPJ27_25130</name>
</gene>
<comment type="caution">
    <text evidence="2">The sequence shown here is derived from an EMBL/GenBank/DDBJ whole genome shotgun (WGS) entry which is preliminary data.</text>
</comment>